<dbReference type="EMBL" id="BPLF01000001">
    <property type="protein sequence ID" value="GIX61618.1"/>
    <property type="molecule type" value="Genomic_DNA"/>
</dbReference>
<sequence length="198" mass="21136">MKFLLLSLLLTSHVICQQPADVGPQDRVANQPGKDADVAPHIAGLTNAECSRITGTALKICSNVRSRSKVADRANCNDAICKSACCHAANVCKKSNFLSLTTQECISSRMQHDVGGCCIVGKAEGATMVYAGGAVGAAIIISGLYFILSMGSKKQVIKAEKPIDGDSSEEEKLYQTKMPHMEVNQLIATDGDDVFWED</sequence>
<keyword evidence="1" id="KW-0812">Transmembrane</keyword>
<gene>
    <name evidence="3" type="ORF">BcabD6B2_10530</name>
</gene>
<proteinExistence type="predicted"/>
<comment type="caution">
    <text evidence="3">The sequence shown here is derived from an EMBL/GenBank/DDBJ whole genome shotgun (WGS) entry which is preliminary data.</text>
</comment>
<dbReference type="AlphaFoldDB" id="A0AAV4LN94"/>
<evidence type="ECO:0000313" key="4">
    <source>
        <dbReference type="Proteomes" id="UP001497744"/>
    </source>
</evidence>
<keyword evidence="1" id="KW-1133">Transmembrane helix</keyword>
<dbReference type="GeneID" id="94193101"/>
<evidence type="ECO:0000256" key="1">
    <source>
        <dbReference type="SAM" id="Phobius"/>
    </source>
</evidence>
<evidence type="ECO:0000256" key="2">
    <source>
        <dbReference type="SAM" id="SignalP"/>
    </source>
</evidence>
<dbReference type="RefSeq" id="XP_067713689.1">
    <property type="nucleotide sequence ID" value="XM_067857588.1"/>
</dbReference>
<keyword evidence="1" id="KW-0472">Membrane</keyword>
<accession>A0AAV4LN94</accession>
<dbReference type="Proteomes" id="UP001497744">
    <property type="component" value="Unassembled WGS sequence"/>
</dbReference>
<evidence type="ECO:0000313" key="3">
    <source>
        <dbReference type="EMBL" id="GIX61618.1"/>
    </source>
</evidence>
<keyword evidence="4" id="KW-1185">Reference proteome</keyword>
<feature type="signal peptide" evidence="2">
    <location>
        <begin position="1"/>
        <end position="16"/>
    </location>
</feature>
<organism evidence="3 4">
    <name type="scientific">Babesia caballi</name>
    <dbReference type="NCBI Taxonomy" id="5871"/>
    <lineage>
        <taxon>Eukaryota</taxon>
        <taxon>Sar</taxon>
        <taxon>Alveolata</taxon>
        <taxon>Apicomplexa</taxon>
        <taxon>Aconoidasida</taxon>
        <taxon>Piroplasmida</taxon>
        <taxon>Babesiidae</taxon>
        <taxon>Babesia</taxon>
    </lineage>
</organism>
<keyword evidence="2" id="KW-0732">Signal</keyword>
<protein>
    <submittedName>
        <fullName evidence="3">Acid phosphatase</fullName>
    </submittedName>
</protein>
<name>A0AAV4LN94_BABCB</name>
<reference evidence="3 4" key="1">
    <citation type="submission" date="2021-06" db="EMBL/GenBank/DDBJ databases">
        <title>Genome sequence of Babesia caballi.</title>
        <authorList>
            <person name="Yamagishi J."/>
            <person name="Kidaka T."/>
            <person name="Ochi A."/>
        </authorList>
    </citation>
    <scope>NUCLEOTIDE SEQUENCE [LARGE SCALE GENOMIC DNA]</scope>
    <source>
        <strain evidence="3">USDA-D6B2</strain>
    </source>
</reference>
<feature type="transmembrane region" description="Helical" evidence="1">
    <location>
        <begin position="128"/>
        <end position="148"/>
    </location>
</feature>
<feature type="chain" id="PRO_5043820023" evidence="2">
    <location>
        <begin position="17"/>
        <end position="198"/>
    </location>
</feature>